<evidence type="ECO:0000259" key="1">
    <source>
        <dbReference type="Pfam" id="PF04986"/>
    </source>
</evidence>
<reference evidence="2" key="1">
    <citation type="journal article" date="2014" name="Front. Microbiol.">
        <title>High frequency of phylogenetically diverse reductive dehalogenase-homologous genes in deep subseafloor sedimentary metagenomes.</title>
        <authorList>
            <person name="Kawai M."/>
            <person name="Futagami T."/>
            <person name="Toyoda A."/>
            <person name="Takaki Y."/>
            <person name="Nishi S."/>
            <person name="Hori S."/>
            <person name="Arai W."/>
            <person name="Tsubouchi T."/>
            <person name="Morono Y."/>
            <person name="Uchiyama I."/>
            <person name="Ito T."/>
            <person name="Fujiyama A."/>
            <person name="Inagaki F."/>
            <person name="Takami H."/>
        </authorList>
    </citation>
    <scope>NUCLEOTIDE SEQUENCE</scope>
    <source>
        <strain evidence="2">Expedition CK06-06</strain>
    </source>
</reference>
<dbReference type="InterPro" id="IPR007069">
    <property type="entry name" value="Transposase_32"/>
</dbReference>
<dbReference type="GO" id="GO:0006313">
    <property type="term" value="P:DNA transposition"/>
    <property type="evidence" value="ECO:0007669"/>
    <property type="project" value="InterPro"/>
</dbReference>
<sequence length="157" mass="18144">FEQHDGKIIYYSDYNDYFKRNMQVFTMQDFIASVTQHLPSKGVQYIRRYGLYSSRSRGKWVDKPYVVRLAPTGWKDKLNSFTETENLPGDQEADIDVASAESRASWARLIKKIYEVDPLVCKKCQSPMKILAVITDPEEVKKILKPSCKNSSYASRS</sequence>
<accession>X0YC17</accession>
<evidence type="ECO:0000313" key="2">
    <source>
        <dbReference type="EMBL" id="GAG53374.1"/>
    </source>
</evidence>
<dbReference type="GO" id="GO:0003677">
    <property type="term" value="F:DNA binding"/>
    <property type="evidence" value="ECO:0007669"/>
    <property type="project" value="InterPro"/>
</dbReference>
<feature type="non-terminal residue" evidence="2">
    <location>
        <position position="1"/>
    </location>
</feature>
<comment type="caution">
    <text evidence="2">The sequence shown here is derived from an EMBL/GenBank/DDBJ whole genome shotgun (WGS) entry which is preliminary data.</text>
</comment>
<name>X0YC17_9ZZZZ</name>
<proteinExistence type="predicted"/>
<organism evidence="2">
    <name type="scientific">marine sediment metagenome</name>
    <dbReference type="NCBI Taxonomy" id="412755"/>
    <lineage>
        <taxon>unclassified sequences</taxon>
        <taxon>metagenomes</taxon>
        <taxon>ecological metagenomes</taxon>
    </lineage>
</organism>
<feature type="domain" description="Transposase IS801/IS1294" evidence="1">
    <location>
        <begin position="11"/>
        <end position="55"/>
    </location>
</feature>
<dbReference type="AlphaFoldDB" id="X0YC17"/>
<dbReference type="Pfam" id="PF04986">
    <property type="entry name" value="Y2_Tnp"/>
    <property type="match status" value="1"/>
</dbReference>
<dbReference type="GO" id="GO:0004803">
    <property type="term" value="F:transposase activity"/>
    <property type="evidence" value="ECO:0007669"/>
    <property type="project" value="InterPro"/>
</dbReference>
<gene>
    <name evidence="2" type="ORF">S01H1_76238</name>
</gene>
<protein>
    <recommendedName>
        <fullName evidence="1">Transposase IS801/IS1294 domain-containing protein</fullName>
    </recommendedName>
</protein>
<dbReference type="EMBL" id="BARS01051149">
    <property type="protein sequence ID" value="GAG53374.1"/>
    <property type="molecule type" value="Genomic_DNA"/>
</dbReference>